<dbReference type="Proteomes" id="UP000268652">
    <property type="component" value="Unassembled WGS sequence"/>
</dbReference>
<reference evidence="5 6" key="1">
    <citation type="submission" date="2018-09" db="EMBL/GenBank/DDBJ databases">
        <title>Streptomyces sp. nov. DS1-2, an endophytic actinomycete isolated from roots of Dendrobium scabrilingue.</title>
        <authorList>
            <person name="Kuncharoen N."/>
            <person name="Kudo T."/>
            <person name="Ohkuma M."/>
            <person name="Yuki M."/>
            <person name="Tanasupawat S."/>
        </authorList>
    </citation>
    <scope>NUCLEOTIDE SEQUENCE [LARGE SCALE GENOMIC DNA]</scope>
    <source>
        <strain evidence="3 6">AZ1-7</strain>
        <strain evidence="4 5">DS1-2</strain>
    </source>
</reference>
<dbReference type="InterPro" id="IPR011251">
    <property type="entry name" value="Luciferase-like_dom"/>
</dbReference>
<dbReference type="PANTHER" id="PTHR43244:SF1">
    <property type="entry name" value="5,10-METHYLENETETRAHYDROMETHANOPTERIN REDUCTASE"/>
    <property type="match status" value="1"/>
</dbReference>
<comment type="caution">
    <text evidence="3">The sequence shown here is derived from an EMBL/GenBank/DDBJ whole genome shotgun (WGS) entry which is preliminary data.</text>
</comment>
<feature type="domain" description="Luciferase-like" evidence="2">
    <location>
        <begin position="19"/>
        <end position="322"/>
    </location>
</feature>
<dbReference type="Gene3D" id="3.20.20.30">
    <property type="entry name" value="Luciferase-like domain"/>
    <property type="match status" value="1"/>
</dbReference>
<organism evidence="3 6">
    <name type="scientific">Streptomyces radicis</name>
    <dbReference type="NCBI Taxonomy" id="1750517"/>
    <lineage>
        <taxon>Bacteria</taxon>
        <taxon>Bacillati</taxon>
        <taxon>Actinomycetota</taxon>
        <taxon>Actinomycetes</taxon>
        <taxon>Kitasatosporales</taxon>
        <taxon>Streptomycetaceae</taxon>
        <taxon>Streptomyces</taxon>
    </lineage>
</organism>
<dbReference type="EMBL" id="RBDX01000001">
    <property type="protein sequence ID" value="RKN12484.1"/>
    <property type="molecule type" value="Genomic_DNA"/>
</dbReference>
<evidence type="ECO:0000259" key="2">
    <source>
        <dbReference type="Pfam" id="PF00296"/>
    </source>
</evidence>
<dbReference type="OrthoDB" id="4074025at2"/>
<protein>
    <submittedName>
        <fullName evidence="3">LLM class flavin-dependent oxidoreductase</fullName>
    </submittedName>
</protein>
<dbReference type="Pfam" id="PF00296">
    <property type="entry name" value="Bac_luciferase"/>
    <property type="match status" value="1"/>
</dbReference>
<evidence type="ECO:0000256" key="1">
    <source>
        <dbReference type="ARBA" id="ARBA00023002"/>
    </source>
</evidence>
<dbReference type="RefSeq" id="WP_120695107.1">
    <property type="nucleotide sequence ID" value="NZ_RBDX01000001.1"/>
</dbReference>
<proteinExistence type="predicted"/>
<dbReference type="EMBL" id="RBDY01000001">
    <property type="protein sequence ID" value="RKN27748.1"/>
    <property type="molecule type" value="Genomic_DNA"/>
</dbReference>
<accession>A0A3A9WSF9</accession>
<keyword evidence="1" id="KW-0560">Oxidoreductase</keyword>
<dbReference type="InterPro" id="IPR050564">
    <property type="entry name" value="F420-G6PD/mer"/>
</dbReference>
<dbReference type="InterPro" id="IPR036661">
    <property type="entry name" value="Luciferase-like_sf"/>
</dbReference>
<dbReference type="Proteomes" id="UP000275024">
    <property type="component" value="Unassembled WGS sequence"/>
</dbReference>
<keyword evidence="5" id="KW-1185">Reference proteome</keyword>
<gene>
    <name evidence="4" type="ORF">D7318_02380</name>
    <name evidence="3" type="ORF">D7319_00510</name>
</gene>
<dbReference type="PANTHER" id="PTHR43244">
    <property type="match status" value="1"/>
</dbReference>
<evidence type="ECO:0000313" key="3">
    <source>
        <dbReference type="EMBL" id="RKN12484.1"/>
    </source>
</evidence>
<name>A0A3A9WSF9_9ACTN</name>
<evidence type="ECO:0000313" key="5">
    <source>
        <dbReference type="Proteomes" id="UP000268652"/>
    </source>
</evidence>
<dbReference type="GO" id="GO:0016705">
    <property type="term" value="F:oxidoreductase activity, acting on paired donors, with incorporation or reduction of molecular oxygen"/>
    <property type="evidence" value="ECO:0007669"/>
    <property type="project" value="InterPro"/>
</dbReference>
<sequence>MTRPSTAPAPATAAPVGLAMGYDPGTDVRAMAEQARTAEERGFSMAFFSETLFTNRDSVTALSAFSTATERVELGTTQVVKLRSPLVMAQTAATLDELSGGRLVLVVGAFTAKHAARNGVPLTDPVTTLREYVETIRALLRGESVTYAGEVVRMENASLNFTPLRPDIPIWIAAASRKGLLNVGAIGDGVLLDAGASPEYAANAVALVHAGCERAARDPAELSVAQLINTSIEDDPAAAVAHMRWEVASKFTYASTPRAKMSVGEPVIDPDDLPGFRAAFERGGKGELARAIPERYVTGLTATGTAADVTARVAAYRAAGVTLPLVRPAAAHQLPSLLDTFGVPAA</sequence>
<evidence type="ECO:0000313" key="6">
    <source>
        <dbReference type="Proteomes" id="UP000275024"/>
    </source>
</evidence>
<dbReference type="SUPFAM" id="SSF51679">
    <property type="entry name" value="Bacterial luciferase-like"/>
    <property type="match status" value="1"/>
</dbReference>
<evidence type="ECO:0000313" key="4">
    <source>
        <dbReference type="EMBL" id="RKN27748.1"/>
    </source>
</evidence>
<dbReference type="AlphaFoldDB" id="A0A3A9WSF9"/>